<proteinExistence type="predicted"/>
<dbReference type="Proteomes" id="UP001311915">
    <property type="component" value="Unassembled WGS sequence"/>
</dbReference>
<dbReference type="PANTHER" id="PTHR34222:SF97">
    <property type="entry name" value="CATALYTIC REGION, PUTATIVE-RELATED"/>
    <property type="match status" value="1"/>
</dbReference>
<comment type="caution">
    <text evidence="1">The sequence shown here is derived from an EMBL/GenBank/DDBJ whole genome shotgun (WGS) entry which is preliminary data.</text>
</comment>
<reference evidence="1 2" key="1">
    <citation type="submission" date="2023-10" db="EMBL/GenBank/DDBJ databases">
        <title>Genome-Wide Identification Analysis in wild type Solanum Pinnatisectum Reveals Some Genes Defensing Phytophthora Infestans.</title>
        <authorList>
            <person name="Sun C."/>
        </authorList>
    </citation>
    <scope>NUCLEOTIDE SEQUENCE [LARGE SCALE GENOMIC DNA]</scope>
    <source>
        <strain evidence="1">LQN</strain>
        <tissue evidence="1">Leaf</tissue>
    </source>
</reference>
<sequence>MVDKIDHDHPLYLSPSDVPKKQWDRCNAIVLSCLMGNVSKELVSGILFCSNATLKWSDLKVRFDKDLWDKFDSIVPHPSCNYAKSKEYVDSMFRKKLLQFFMGLNDNYSHARSQILIMSAPPTVNQCCAMIIQDESQRELSSDHYNIGGQTDHWDKQITTKHGEVVLEIKDFKVLNLEDMMVFEVKEMGNFIDHRDEVIFDCNKLKYCTHYHKYGYLKKVCYQLIGYPATYKGKKIANLMTSDFGARPHIRGGMADGYLNPIS</sequence>
<dbReference type="PANTHER" id="PTHR34222">
    <property type="entry name" value="GAG_PRE-INTEGRS DOMAIN-CONTAINING PROTEIN"/>
    <property type="match status" value="1"/>
</dbReference>
<accession>A0AAV9MAQ8</accession>
<gene>
    <name evidence="1" type="ORF">R3W88_008376</name>
</gene>
<name>A0AAV9MAQ8_9SOLN</name>
<keyword evidence="2" id="KW-1185">Reference proteome</keyword>
<protein>
    <submittedName>
        <fullName evidence="1">Uncharacterized protein</fullName>
    </submittedName>
</protein>
<organism evidence="1 2">
    <name type="scientific">Solanum pinnatisectum</name>
    <name type="common">tansyleaf nightshade</name>
    <dbReference type="NCBI Taxonomy" id="50273"/>
    <lineage>
        <taxon>Eukaryota</taxon>
        <taxon>Viridiplantae</taxon>
        <taxon>Streptophyta</taxon>
        <taxon>Embryophyta</taxon>
        <taxon>Tracheophyta</taxon>
        <taxon>Spermatophyta</taxon>
        <taxon>Magnoliopsida</taxon>
        <taxon>eudicotyledons</taxon>
        <taxon>Gunneridae</taxon>
        <taxon>Pentapetalae</taxon>
        <taxon>asterids</taxon>
        <taxon>lamiids</taxon>
        <taxon>Solanales</taxon>
        <taxon>Solanaceae</taxon>
        <taxon>Solanoideae</taxon>
        <taxon>Solaneae</taxon>
        <taxon>Solanum</taxon>
    </lineage>
</organism>
<dbReference type="AlphaFoldDB" id="A0AAV9MAQ8"/>
<evidence type="ECO:0000313" key="2">
    <source>
        <dbReference type="Proteomes" id="UP001311915"/>
    </source>
</evidence>
<dbReference type="EMBL" id="JAWPEI010000002">
    <property type="protein sequence ID" value="KAK4734115.1"/>
    <property type="molecule type" value="Genomic_DNA"/>
</dbReference>
<evidence type="ECO:0000313" key="1">
    <source>
        <dbReference type="EMBL" id="KAK4734115.1"/>
    </source>
</evidence>